<evidence type="ECO:0000256" key="2">
    <source>
        <dbReference type="SAM" id="MobiDB-lite"/>
    </source>
</evidence>
<comment type="subcellular location">
    <subcellularLocation>
        <location evidence="1">Cytoplasm</location>
    </subcellularLocation>
</comment>
<dbReference type="OrthoDB" id="9982946at2759"/>
<feature type="region of interest" description="Disordered" evidence="2">
    <location>
        <begin position="113"/>
        <end position="155"/>
    </location>
</feature>
<evidence type="ECO:0000259" key="3">
    <source>
        <dbReference type="Pfam" id="PF00004"/>
    </source>
</evidence>
<dbReference type="InterPro" id="IPR003959">
    <property type="entry name" value="ATPase_AAA_core"/>
</dbReference>
<comment type="cofactor">
    <cofactor evidence="1">
        <name>Mg(2+)</name>
        <dbReference type="ChEBI" id="CHEBI:18420"/>
    </cofactor>
    <text evidence="1">Binds 1 Mg(2+) ion per subunit.</text>
</comment>
<evidence type="ECO:0000313" key="5">
    <source>
        <dbReference type="EMBL" id="CUG88686.1"/>
    </source>
</evidence>
<keyword evidence="1" id="KW-0479">Metal-binding</keyword>
<proteinExistence type="inferred from homology"/>
<dbReference type="Gene3D" id="3.40.50.300">
    <property type="entry name" value="P-loop containing nucleotide triphosphate hydrolases"/>
    <property type="match status" value="2"/>
</dbReference>
<dbReference type="Pfam" id="PF00004">
    <property type="entry name" value="AAA"/>
    <property type="match status" value="2"/>
</dbReference>
<dbReference type="GO" id="GO:0016887">
    <property type="term" value="F:ATP hydrolysis activity"/>
    <property type="evidence" value="ECO:0007669"/>
    <property type="project" value="InterPro"/>
</dbReference>
<dbReference type="Pfam" id="PF17862">
    <property type="entry name" value="AAA_lid_3"/>
    <property type="match status" value="1"/>
</dbReference>
<dbReference type="EMBL" id="CYKH01001668">
    <property type="protein sequence ID" value="CUG88686.1"/>
    <property type="molecule type" value="Genomic_DNA"/>
</dbReference>
<feature type="region of interest" description="Disordered" evidence="2">
    <location>
        <begin position="412"/>
        <end position="432"/>
    </location>
</feature>
<gene>
    <name evidence="5" type="ORF">BSAL_16780</name>
</gene>
<keyword evidence="1" id="KW-0547">Nucleotide-binding</keyword>
<keyword evidence="1" id="KW-0067">ATP-binding</keyword>
<dbReference type="SUPFAM" id="SSF52540">
    <property type="entry name" value="P-loop containing nucleoside triphosphate hydrolases"/>
    <property type="match status" value="2"/>
</dbReference>
<dbReference type="GO" id="GO:0046872">
    <property type="term" value="F:metal ion binding"/>
    <property type="evidence" value="ECO:0007669"/>
    <property type="project" value="UniProtKB-UniRule"/>
</dbReference>
<dbReference type="GO" id="GO:0006891">
    <property type="term" value="P:intra-Golgi vesicle-mediated transport"/>
    <property type="evidence" value="ECO:0007669"/>
    <property type="project" value="TreeGrafter"/>
</dbReference>
<dbReference type="GO" id="GO:0035494">
    <property type="term" value="P:SNARE complex disassembly"/>
    <property type="evidence" value="ECO:0007669"/>
    <property type="project" value="InterPro"/>
</dbReference>
<sequence length="494" mass="53623">MLAAMDGIQTRSNLLIIGLTNRLDALDKALLRPGRFEVQIRVPLPDEEGRLQIFAVHTKTLKAHRYLSHRVDFRKLAADTSSFSGADISGVVRSAISFALERFQNETITAKDAPHEEDMSDNSIATDPTEAIKPCLSSDDSEGEGSTCGSLPKRQRGAPTFLVEERDLVEGIREILATKGAASNMAPYLRNGVVLAGNPSHRKVLTRLVELMTLLRQSNLRQLTVGLYGPPGSGTTALAALAARLTHASYTQLVTINSLDGLSVTEKIRRLSYAFETAAHVPSSFIVLDKLEDILEMNMGRRPHDRMATDLIQMIQRDDVATGRASDKEAKRLVLVVTSRKDLASQFGPITFDATFSLDGLSTPAMEQLLCAYGIAGNQSAARKVAQHLPAGLALKRLVFLVEASSVAQLPADAADDGEPASQPNNRHFKSTRPVAGDVADTLFFNDLTTSNDLCVDGDNAESDSLRRREFLSTVKDFGYGSSSSSSRKVKLDL</sequence>
<accession>A0A0S4JF58</accession>
<keyword evidence="1" id="KW-0653">Protein transport</keyword>
<dbReference type="GO" id="GO:0005524">
    <property type="term" value="F:ATP binding"/>
    <property type="evidence" value="ECO:0007669"/>
    <property type="project" value="UniProtKB-UniRule"/>
</dbReference>
<keyword evidence="1" id="KW-0963">Cytoplasm</keyword>
<organism evidence="5 6">
    <name type="scientific">Bodo saltans</name>
    <name type="common">Flagellated protozoan</name>
    <dbReference type="NCBI Taxonomy" id="75058"/>
    <lineage>
        <taxon>Eukaryota</taxon>
        <taxon>Discoba</taxon>
        <taxon>Euglenozoa</taxon>
        <taxon>Kinetoplastea</taxon>
        <taxon>Metakinetoplastina</taxon>
        <taxon>Eubodonida</taxon>
        <taxon>Bodonidae</taxon>
        <taxon>Bodo</taxon>
    </lineage>
</organism>
<dbReference type="GO" id="GO:0043001">
    <property type="term" value="P:Golgi to plasma membrane protein transport"/>
    <property type="evidence" value="ECO:0007669"/>
    <property type="project" value="TreeGrafter"/>
</dbReference>
<feature type="domain" description="AAA ATPase AAA+ lid" evidence="4">
    <location>
        <begin position="71"/>
        <end position="112"/>
    </location>
</feature>
<dbReference type="PANTHER" id="PTHR23078">
    <property type="entry name" value="VESICULAR-FUSION PROTEIN NSF"/>
    <property type="match status" value="1"/>
</dbReference>
<dbReference type="InterPro" id="IPR041569">
    <property type="entry name" value="AAA_lid_3"/>
</dbReference>
<dbReference type="OMA" id="KKQPPNR"/>
<reference evidence="6" key="1">
    <citation type="submission" date="2015-09" db="EMBL/GenBank/DDBJ databases">
        <authorList>
            <consortium name="Pathogen Informatics"/>
        </authorList>
    </citation>
    <scope>NUCLEOTIDE SEQUENCE [LARGE SCALE GENOMIC DNA]</scope>
    <source>
        <strain evidence="6">Lake Konstanz</strain>
    </source>
</reference>
<keyword evidence="1" id="KW-0813">Transport</keyword>
<feature type="domain" description="ATPase AAA-type core" evidence="3">
    <location>
        <begin position="227"/>
        <end position="342"/>
    </location>
</feature>
<name>A0A0S4JF58_BODSA</name>
<evidence type="ECO:0000313" key="6">
    <source>
        <dbReference type="Proteomes" id="UP000051952"/>
    </source>
</evidence>
<dbReference type="InterPro" id="IPR027417">
    <property type="entry name" value="P-loop_NTPase"/>
</dbReference>
<dbReference type="EC" id="3.6.4.6" evidence="1"/>
<comment type="function">
    <text evidence="1">Required for vesicle-mediated transport. Catalyzes the fusion of transport vesicles within the Golgi cisternae. Is also required for transport from the endoplasmic reticulum to the Golgi stack. Seems to function as a fusion protein required for the delivery of cargo proteins to all compartments of the Golgi stack independent of vesicle origin.</text>
</comment>
<dbReference type="AlphaFoldDB" id="A0A0S4JF58"/>
<keyword evidence="1" id="KW-0460">Magnesium</keyword>
<keyword evidence="1" id="KW-0378">Hydrolase</keyword>
<keyword evidence="6" id="KW-1185">Reference proteome</keyword>
<dbReference type="Gene3D" id="1.10.8.60">
    <property type="match status" value="1"/>
</dbReference>
<dbReference type="PANTHER" id="PTHR23078:SF2">
    <property type="entry name" value="VESICLE-FUSING ATPASE"/>
    <property type="match status" value="1"/>
</dbReference>
<keyword evidence="1" id="KW-0931">ER-Golgi transport</keyword>
<dbReference type="Proteomes" id="UP000051952">
    <property type="component" value="Unassembled WGS sequence"/>
</dbReference>
<dbReference type="GO" id="GO:0005795">
    <property type="term" value="C:Golgi stack"/>
    <property type="evidence" value="ECO:0007669"/>
    <property type="project" value="TreeGrafter"/>
</dbReference>
<comment type="similarity">
    <text evidence="1">Belongs to the AAA ATPase family.</text>
</comment>
<feature type="domain" description="ATPase AAA-type core" evidence="3">
    <location>
        <begin position="1"/>
        <end position="44"/>
    </location>
</feature>
<evidence type="ECO:0000259" key="4">
    <source>
        <dbReference type="Pfam" id="PF17862"/>
    </source>
</evidence>
<evidence type="ECO:0000256" key="1">
    <source>
        <dbReference type="RuleBase" id="RU367045"/>
    </source>
</evidence>
<comment type="catalytic activity">
    <reaction evidence="1">
        <text>ATP + H2O = ADP + phosphate + H(+)</text>
        <dbReference type="Rhea" id="RHEA:13065"/>
        <dbReference type="ChEBI" id="CHEBI:15377"/>
        <dbReference type="ChEBI" id="CHEBI:15378"/>
        <dbReference type="ChEBI" id="CHEBI:30616"/>
        <dbReference type="ChEBI" id="CHEBI:43474"/>
        <dbReference type="ChEBI" id="CHEBI:456216"/>
        <dbReference type="EC" id="3.6.4.6"/>
    </reaction>
</comment>
<dbReference type="VEuPathDB" id="TriTrypDB:BSAL_16780"/>
<dbReference type="InterPro" id="IPR039812">
    <property type="entry name" value="Vesicle-fus_ATPase"/>
</dbReference>
<protein>
    <recommendedName>
        <fullName evidence="1">Vesicle-fusing ATPase</fullName>
        <ecNumber evidence="1">3.6.4.6</ecNumber>
    </recommendedName>
</protein>